<name>F1L9J4_ASCSU</name>
<feature type="domain" description="MaoC-like" evidence="5">
    <location>
        <begin position="181"/>
        <end position="297"/>
    </location>
</feature>
<organism evidence="7">
    <name type="scientific">Ascaris suum</name>
    <name type="common">Pig roundworm</name>
    <name type="synonym">Ascaris lumbricoides</name>
    <dbReference type="NCBI Taxonomy" id="6253"/>
    <lineage>
        <taxon>Eukaryota</taxon>
        <taxon>Metazoa</taxon>
        <taxon>Ecdysozoa</taxon>
        <taxon>Nematoda</taxon>
        <taxon>Chromadorea</taxon>
        <taxon>Rhabditida</taxon>
        <taxon>Spirurina</taxon>
        <taxon>Ascaridomorpha</taxon>
        <taxon>Ascaridoidea</taxon>
        <taxon>Ascarididae</taxon>
        <taxon>Ascaris</taxon>
    </lineage>
</organism>
<dbReference type="Gene3D" id="3.10.129.10">
    <property type="entry name" value="Hotdog Thioesterase"/>
    <property type="match status" value="1"/>
</dbReference>
<dbReference type="AlphaFoldDB" id="F1L9J4"/>
<dbReference type="EMBL" id="JI174652">
    <property type="protein sequence ID" value="ADY46798.1"/>
    <property type="molecule type" value="mRNA"/>
</dbReference>
<dbReference type="InterPro" id="IPR054357">
    <property type="entry name" value="MFE-2_N"/>
</dbReference>
<keyword evidence="4" id="KW-0456">Lyase</keyword>
<reference evidence="7" key="1">
    <citation type="journal article" date="2011" name="Genome Res.">
        <title>Deep small RNA sequencing from the nematode Ascaris reveals conservation, functional diversification, and novel developmental profiles.</title>
        <authorList>
            <person name="Wang J."/>
            <person name="Czech B."/>
            <person name="Crunk A."/>
            <person name="Wallace A."/>
            <person name="Mitreva M."/>
            <person name="Hannon G.J."/>
            <person name="Davis R.E."/>
        </authorList>
    </citation>
    <scope>NUCLEOTIDE SEQUENCE</scope>
</reference>
<proteinExistence type="evidence at transcript level"/>
<dbReference type="GO" id="GO:0018812">
    <property type="term" value="F:3-hydroxyacyl-CoA dehydratase activity"/>
    <property type="evidence" value="ECO:0007669"/>
    <property type="project" value="UniProtKB-ARBA"/>
</dbReference>
<evidence type="ECO:0000256" key="4">
    <source>
        <dbReference type="ARBA" id="ARBA00023239"/>
    </source>
</evidence>
<comment type="subcellular location">
    <subcellularLocation>
        <location evidence="1">Peroxisome</location>
    </subcellularLocation>
</comment>
<sequence>MKVCSAGWLPIIRVVRLTQRMDVRKALKHGPIQSEVFEYKTRDVILYALGVGATVAEDLRYLYENDTNFNVLPTFIVVPGLLANTITDWPGIQFDLSKILHGEHFIEMFAPLPTDGKLISDVKVIDILDKGSGALILSDVTTYDAISNQKIARQQFSAFQLGAGNFGGSRKSENEVPSLAPPRRPPDACIEQKTTTEQAALYRLGSGDVNPLHIDADFAQMAGFERPILHGLCSLGFSVRHILQAFANNDAKLFGAVKARFSSPVIPGQTLCTQMWREGNRIHFETLVKENGMKAISNAYLDLETSQVPLSMISSVGACIDEISPSKL</sequence>
<comment type="similarity">
    <text evidence="2">Belongs to the short-chain dehydrogenases/reductases (SDR) family.</text>
</comment>
<dbReference type="Pfam" id="PF22622">
    <property type="entry name" value="MFE-2_hydrat-2_N"/>
    <property type="match status" value="1"/>
</dbReference>
<feature type="domain" description="Peroxisomal multifunctional enzyme type 2-like N-terminal" evidence="6">
    <location>
        <begin position="37"/>
        <end position="162"/>
    </location>
</feature>
<accession>F1L9J4</accession>
<dbReference type="Pfam" id="PF01575">
    <property type="entry name" value="MaoC_dehydratas"/>
    <property type="match status" value="1"/>
</dbReference>
<evidence type="ECO:0000259" key="5">
    <source>
        <dbReference type="Pfam" id="PF01575"/>
    </source>
</evidence>
<dbReference type="InterPro" id="IPR002539">
    <property type="entry name" value="MaoC-like_dom"/>
</dbReference>
<evidence type="ECO:0000256" key="1">
    <source>
        <dbReference type="ARBA" id="ARBA00004275"/>
    </source>
</evidence>
<dbReference type="FunFam" id="3.10.129.10:FF:000013">
    <property type="entry name" value="Peroxisomal multifunctional enzyme type 2"/>
    <property type="match status" value="1"/>
</dbReference>
<evidence type="ECO:0000256" key="3">
    <source>
        <dbReference type="ARBA" id="ARBA00023140"/>
    </source>
</evidence>
<dbReference type="GO" id="GO:0044594">
    <property type="term" value="F:17-beta-hydroxysteroid dehydrogenase (NAD+) activity"/>
    <property type="evidence" value="ECO:0007669"/>
    <property type="project" value="TreeGrafter"/>
</dbReference>
<evidence type="ECO:0000259" key="6">
    <source>
        <dbReference type="Pfam" id="PF22622"/>
    </source>
</evidence>
<dbReference type="GO" id="GO:0005777">
    <property type="term" value="C:peroxisome"/>
    <property type="evidence" value="ECO:0007669"/>
    <property type="project" value="UniProtKB-SubCell"/>
</dbReference>
<dbReference type="GO" id="GO:0006635">
    <property type="term" value="P:fatty acid beta-oxidation"/>
    <property type="evidence" value="ECO:0007669"/>
    <property type="project" value="TreeGrafter"/>
</dbReference>
<keyword evidence="3" id="KW-0576">Peroxisome</keyword>
<dbReference type="CDD" id="cd03448">
    <property type="entry name" value="HDE_HSD"/>
    <property type="match status" value="1"/>
</dbReference>
<evidence type="ECO:0000313" key="7">
    <source>
        <dbReference type="EMBL" id="ADY46798.1"/>
    </source>
</evidence>
<dbReference type="InterPro" id="IPR029069">
    <property type="entry name" value="HotDog_dom_sf"/>
</dbReference>
<dbReference type="PANTHER" id="PTHR13078:SF56">
    <property type="entry name" value="PEROXISOMAL MULTIFUNCTIONAL ENZYME TYPE 2"/>
    <property type="match status" value="1"/>
</dbReference>
<dbReference type="SUPFAM" id="SSF54637">
    <property type="entry name" value="Thioesterase/thiol ester dehydrase-isomerase"/>
    <property type="match status" value="2"/>
</dbReference>
<dbReference type="PANTHER" id="PTHR13078">
    <property type="entry name" value="PEROXISOMAL MULTIFUNCTIONAL ENZYME TYPE 2-RELATED"/>
    <property type="match status" value="1"/>
</dbReference>
<protein>
    <submittedName>
        <fullName evidence="7">Peroxisomal multifunctional enzyme type 2</fullName>
    </submittedName>
</protein>
<dbReference type="GO" id="GO:0003857">
    <property type="term" value="F:(3S)-3-hydroxyacyl-CoA dehydrogenase (NAD+) activity"/>
    <property type="evidence" value="ECO:0007669"/>
    <property type="project" value="TreeGrafter"/>
</dbReference>
<evidence type="ECO:0000256" key="2">
    <source>
        <dbReference type="ARBA" id="ARBA00006484"/>
    </source>
</evidence>